<dbReference type="Proteomes" id="UP000265768">
    <property type="component" value="Unassembled WGS sequence"/>
</dbReference>
<name>A0A3A4A8V4_9ACTN</name>
<accession>A0A3A4A8V4</accession>
<evidence type="ECO:0000313" key="2">
    <source>
        <dbReference type="Proteomes" id="UP000265768"/>
    </source>
</evidence>
<dbReference type="EMBL" id="QZEY01000022">
    <property type="protein sequence ID" value="RJL22599.1"/>
    <property type="molecule type" value="Genomic_DNA"/>
</dbReference>
<organism evidence="1 2">
    <name type="scientific">Bailinhaonella thermotolerans</name>
    <dbReference type="NCBI Taxonomy" id="1070861"/>
    <lineage>
        <taxon>Bacteria</taxon>
        <taxon>Bacillati</taxon>
        <taxon>Actinomycetota</taxon>
        <taxon>Actinomycetes</taxon>
        <taxon>Streptosporangiales</taxon>
        <taxon>Streptosporangiaceae</taxon>
        <taxon>Bailinhaonella</taxon>
    </lineage>
</organism>
<dbReference type="AlphaFoldDB" id="A0A3A4A8V4"/>
<proteinExistence type="predicted"/>
<keyword evidence="2" id="KW-1185">Reference proteome</keyword>
<comment type="caution">
    <text evidence="1">The sequence shown here is derived from an EMBL/GenBank/DDBJ whole genome shotgun (WGS) entry which is preliminary data.</text>
</comment>
<evidence type="ECO:0000313" key="1">
    <source>
        <dbReference type="EMBL" id="RJL22599.1"/>
    </source>
</evidence>
<gene>
    <name evidence="1" type="ORF">D5H75_35920</name>
</gene>
<protein>
    <submittedName>
        <fullName evidence="1">Uncharacterized protein</fullName>
    </submittedName>
</protein>
<sequence length="115" mass="12992">MSRFRDGLRGVILERMSEHVTAERCVCEECWANPAPGPDSNTHRVQVLAEPVPLELLCTDGVGSEWVAVHAVRRRRDWDGGWLYDLASADPRLADPGWIRYTPAELRHPTTERSA</sequence>
<reference evidence="1 2" key="1">
    <citation type="submission" date="2018-09" db="EMBL/GenBank/DDBJ databases">
        <title>YIM 75507 draft genome.</title>
        <authorList>
            <person name="Tang S."/>
            <person name="Feng Y."/>
        </authorList>
    </citation>
    <scope>NUCLEOTIDE SEQUENCE [LARGE SCALE GENOMIC DNA]</scope>
    <source>
        <strain evidence="1 2">YIM 75507</strain>
    </source>
</reference>